<dbReference type="GO" id="GO:0004553">
    <property type="term" value="F:hydrolase activity, hydrolyzing O-glycosyl compounds"/>
    <property type="evidence" value="ECO:0007669"/>
    <property type="project" value="InterPro"/>
</dbReference>
<evidence type="ECO:0000313" key="3">
    <source>
        <dbReference type="EMBL" id="HDR50453.1"/>
    </source>
</evidence>
<accession>A0A831PPC6</accession>
<dbReference type="Pfam" id="PF19313">
    <property type="entry name" value="DUF5916"/>
    <property type="match status" value="1"/>
</dbReference>
<comment type="caution">
    <text evidence="3">The sequence shown here is derived from an EMBL/GenBank/DDBJ whole genome shotgun (WGS) entry which is preliminary data.</text>
</comment>
<dbReference type="Proteomes" id="UP000886047">
    <property type="component" value="Unassembled WGS sequence"/>
</dbReference>
<evidence type="ECO:0000259" key="2">
    <source>
        <dbReference type="Pfam" id="PF19313"/>
    </source>
</evidence>
<organism evidence="3">
    <name type="scientific">Mariniphaga anaerophila</name>
    <dbReference type="NCBI Taxonomy" id="1484053"/>
    <lineage>
        <taxon>Bacteria</taxon>
        <taxon>Pseudomonadati</taxon>
        <taxon>Bacteroidota</taxon>
        <taxon>Bacteroidia</taxon>
        <taxon>Marinilabiliales</taxon>
        <taxon>Prolixibacteraceae</taxon>
        <taxon>Mariniphaga</taxon>
    </lineage>
</organism>
<evidence type="ECO:0000259" key="1">
    <source>
        <dbReference type="Pfam" id="PF06452"/>
    </source>
</evidence>
<reference evidence="3" key="1">
    <citation type="journal article" date="2020" name="mSystems">
        <title>Genome- and Community-Level Interaction Insights into Carbon Utilization and Element Cycling Functions of Hydrothermarchaeota in Hydrothermal Sediment.</title>
        <authorList>
            <person name="Zhou Z."/>
            <person name="Liu Y."/>
            <person name="Xu W."/>
            <person name="Pan J."/>
            <person name="Luo Z.H."/>
            <person name="Li M."/>
        </authorList>
    </citation>
    <scope>NUCLEOTIDE SEQUENCE [LARGE SCALE GENOMIC DNA]</scope>
    <source>
        <strain evidence="3">SpSt-1217</strain>
    </source>
</reference>
<feature type="domain" description="DUF5916" evidence="2">
    <location>
        <begin position="235"/>
        <end position="317"/>
    </location>
</feature>
<protein>
    <recommendedName>
        <fullName evidence="4">Carbohydrate family 9 binding domain-like</fullName>
    </recommendedName>
</protein>
<dbReference type="SUPFAM" id="SSF49344">
    <property type="entry name" value="CBD9-like"/>
    <property type="match status" value="1"/>
</dbReference>
<dbReference type="InterPro" id="IPR045670">
    <property type="entry name" value="DUF5916"/>
</dbReference>
<dbReference type="Gene3D" id="2.60.40.1190">
    <property type="match status" value="1"/>
</dbReference>
<dbReference type="AlphaFoldDB" id="A0A831PPC6"/>
<dbReference type="InterPro" id="IPR010502">
    <property type="entry name" value="Carb-bd_dom_fam9"/>
</dbReference>
<dbReference type="GO" id="GO:0030246">
    <property type="term" value="F:carbohydrate binding"/>
    <property type="evidence" value="ECO:0007669"/>
    <property type="project" value="InterPro"/>
</dbReference>
<dbReference type="GO" id="GO:0016052">
    <property type="term" value="P:carbohydrate catabolic process"/>
    <property type="evidence" value="ECO:0007669"/>
    <property type="project" value="InterPro"/>
</dbReference>
<dbReference type="CDD" id="cd09618">
    <property type="entry name" value="CBM9_like_2"/>
    <property type="match status" value="1"/>
</dbReference>
<gene>
    <name evidence="3" type="ORF">ENN90_02365</name>
</gene>
<evidence type="ECO:0008006" key="4">
    <source>
        <dbReference type="Google" id="ProtNLM"/>
    </source>
</evidence>
<sequence>MSALLKRRIYLFFTVALTVQVLFAQPVIQAVRIDSPPHIDGNVTEEVWNEAFVVSDFYQREPNLGAPVSQRTEFLVCYDEHNIYFAVKCWDDPKKITAKEMARDVSLGNDDRIQIILDTYLDKRNGYWFQIGPRGSIGDALISENGAAFNKEWDGLWTGKASIKDYGWEAEVAIPFKSLGFDKSNTQWGIKFIRHIVSNIESSYWPVANLNTHKFQVSDAAILDGIEDITQGIGLDISPYLVTGLDNRKGEKGEPKLTGGVDFFYQITPSLRSSVTINTDFAETEVDDRQINLTRFNLHFPEKRDFFLNGANYFQFGIEGDDQSPVAKRIIPFFSRRMGLDENGTPIPVNYGGKLTGQHKNWNIGLLHMNDDRSVGNRNFSVMRLSHNLGKQSSIGIIGTHGNALADSSNILAGADIKLSTSTFQGNKNATFIFFGLKSNTSNLDNDNGAWGAQFSYPNDLVKARLGHHQIGKNFVAGMGFVPRTNIKETFGEFEFGPRPGKWGIMQVQMGGSFNNIVNLETGKPETEEIQIKPLGVRFFSGEEISYSLINQYEYLHIDFNIFENIVIPQKGYGWWRHQIDLKTKGARNLWGEASYGFGAFYNGTREDIKLKANWKVAVPFFLGGTFFQNHVELPEGDFTANIYQVNANILFSPDITLYNFLQYDNASKKAGMQSRFQWILKPGNEIIVAWNSRFIKNDGPVFLDESALQLKLKYNIRF</sequence>
<dbReference type="Pfam" id="PF06452">
    <property type="entry name" value="CBM9_1"/>
    <property type="match status" value="1"/>
</dbReference>
<feature type="domain" description="Carbohydrate-binding" evidence="1">
    <location>
        <begin position="39"/>
        <end position="192"/>
    </location>
</feature>
<name>A0A831PPC6_9BACT</name>
<proteinExistence type="predicted"/>
<dbReference type="EMBL" id="DSDK01000132">
    <property type="protein sequence ID" value="HDR50453.1"/>
    <property type="molecule type" value="Genomic_DNA"/>
</dbReference>